<dbReference type="FunFam" id="3.40.640.10:FF:000023">
    <property type="entry name" value="Transcriptional regulator, GntR family"/>
    <property type="match status" value="1"/>
</dbReference>
<dbReference type="PANTHER" id="PTHR46577:SF2">
    <property type="entry name" value="TRANSCRIPTIONAL REGULATORY PROTEIN"/>
    <property type="match status" value="1"/>
</dbReference>
<evidence type="ECO:0000256" key="6">
    <source>
        <dbReference type="ARBA" id="ARBA00023125"/>
    </source>
</evidence>
<evidence type="ECO:0000313" key="10">
    <source>
        <dbReference type="Proteomes" id="UP000596337"/>
    </source>
</evidence>
<dbReference type="Gene3D" id="3.40.640.10">
    <property type="entry name" value="Type I PLP-dependent aspartate aminotransferase-like (Major domain)"/>
    <property type="match status" value="1"/>
</dbReference>
<proteinExistence type="inferred from homology"/>
<accession>A0AA92R7W1</accession>
<dbReference type="RefSeq" id="WP_203347134.1">
    <property type="nucleotide sequence ID" value="NZ_CANMIY010000014.1"/>
</dbReference>
<dbReference type="GO" id="GO:0008483">
    <property type="term" value="F:transaminase activity"/>
    <property type="evidence" value="ECO:0007669"/>
    <property type="project" value="UniProtKB-KW"/>
</dbReference>
<reference evidence="9 10" key="1">
    <citation type="submission" date="2021-01" db="EMBL/GenBank/DDBJ databases">
        <title>Characterization of a novel blaVMB-2- harboring plasmid in Vibrio diabolicus.</title>
        <authorList>
            <person name="Liu M."/>
        </authorList>
    </citation>
    <scope>NUCLEOTIDE SEQUENCE [LARGE SCALE GENOMIC DNA]</scope>
    <source>
        <strain evidence="9 10">SLV18</strain>
    </source>
</reference>
<dbReference type="GO" id="GO:0030170">
    <property type="term" value="F:pyridoxal phosphate binding"/>
    <property type="evidence" value="ECO:0007669"/>
    <property type="project" value="InterPro"/>
</dbReference>
<comment type="similarity">
    <text evidence="1">In the C-terminal section; belongs to the class-I pyridoxal-phosphate-dependent aminotransferase family.</text>
</comment>
<evidence type="ECO:0000256" key="5">
    <source>
        <dbReference type="ARBA" id="ARBA00023015"/>
    </source>
</evidence>
<dbReference type="PROSITE" id="PS50949">
    <property type="entry name" value="HTH_GNTR"/>
    <property type="match status" value="1"/>
</dbReference>
<gene>
    <name evidence="9" type="ORF">JOS67_06500</name>
</gene>
<dbReference type="InterPro" id="IPR036390">
    <property type="entry name" value="WH_DNA-bd_sf"/>
</dbReference>
<protein>
    <submittedName>
        <fullName evidence="9">PLP-dependent aminotransferase family protein</fullName>
    </submittedName>
</protein>
<dbReference type="PANTHER" id="PTHR46577">
    <property type="entry name" value="HTH-TYPE TRANSCRIPTIONAL REGULATORY PROTEIN GABR"/>
    <property type="match status" value="1"/>
</dbReference>
<name>A0AA92R7W1_9VIBR</name>
<dbReference type="SUPFAM" id="SSF46785">
    <property type="entry name" value="Winged helix' DNA-binding domain"/>
    <property type="match status" value="1"/>
</dbReference>
<dbReference type="InterPro" id="IPR015424">
    <property type="entry name" value="PyrdxlP-dep_Trfase"/>
</dbReference>
<dbReference type="CDD" id="cd00609">
    <property type="entry name" value="AAT_like"/>
    <property type="match status" value="1"/>
</dbReference>
<feature type="domain" description="HTH gntR-type" evidence="8">
    <location>
        <begin position="1"/>
        <end position="69"/>
    </location>
</feature>
<evidence type="ECO:0000256" key="3">
    <source>
        <dbReference type="ARBA" id="ARBA00022679"/>
    </source>
</evidence>
<dbReference type="GO" id="GO:0003700">
    <property type="term" value="F:DNA-binding transcription factor activity"/>
    <property type="evidence" value="ECO:0007669"/>
    <property type="project" value="InterPro"/>
</dbReference>
<keyword evidence="5" id="KW-0805">Transcription regulation</keyword>
<dbReference type="InterPro" id="IPR015422">
    <property type="entry name" value="PyrdxlP-dep_Trfase_small"/>
</dbReference>
<evidence type="ECO:0000313" key="9">
    <source>
        <dbReference type="EMBL" id="QRG83949.1"/>
    </source>
</evidence>
<keyword evidence="7" id="KW-0804">Transcription</keyword>
<dbReference type="Gene3D" id="3.90.1150.10">
    <property type="entry name" value="Aspartate Aminotransferase, domain 1"/>
    <property type="match status" value="1"/>
</dbReference>
<evidence type="ECO:0000256" key="4">
    <source>
        <dbReference type="ARBA" id="ARBA00022898"/>
    </source>
</evidence>
<dbReference type="AlphaFoldDB" id="A0AA92R7W1"/>
<dbReference type="InterPro" id="IPR036388">
    <property type="entry name" value="WH-like_DNA-bd_sf"/>
</dbReference>
<evidence type="ECO:0000259" key="8">
    <source>
        <dbReference type="PROSITE" id="PS50949"/>
    </source>
</evidence>
<dbReference type="InterPro" id="IPR051446">
    <property type="entry name" value="HTH_trans_reg/aminotransferase"/>
</dbReference>
<dbReference type="SUPFAM" id="SSF53383">
    <property type="entry name" value="PLP-dependent transferases"/>
    <property type="match status" value="1"/>
</dbReference>
<dbReference type="InterPro" id="IPR015421">
    <property type="entry name" value="PyrdxlP-dep_Trfase_major"/>
</dbReference>
<dbReference type="EMBL" id="CP069195">
    <property type="protein sequence ID" value="QRG83949.1"/>
    <property type="molecule type" value="Genomic_DNA"/>
</dbReference>
<dbReference type="GO" id="GO:0003677">
    <property type="term" value="F:DNA binding"/>
    <property type="evidence" value="ECO:0007669"/>
    <property type="project" value="UniProtKB-KW"/>
</dbReference>
<keyword evidence="6" id="KW-0238">DNA-binding</keyword>
<dbReference type="Pfam" id="PF00155">
    <property type="entry name" value="Aminotran_1_2"/>
    <property type="match status" value="1"/>
</dbReference>
<keyword evidence="3" id="KW-0808">Transferase</keyword>
<keyword evidence="2 9" id="KW-0032">Aminotransferase</keyword>
<dbReference type="Proteomes" id="UP000596337">
    <property type="component" value="Chromosome 1"/>
</dbReference>
<organism evidence="9 10">
    <name type="scientific">Vibrio diabolicus</name>
    <dbReference type="NCBI Taxonomy" id="50719"/>
    <lineage>
        <taxon>Bacteria</taxon>
        <taxon>Pseudomonadati</taxon>
        <taxon>Pseudomonadota</taxon>
        <taxon>Gammaproteobacteria</taxon>
        <taxon>Vibrionales</taxon>
        <taxon>Vibrionaceae</taxon>
        <taxon>Vibrio</taxon>
        <taxon>Vibrio diabolicus subgroup</taxon>
    </lineage>
</organism>
<evidence type="ECO:0000256" key="1">
    <source>
        <dbReference type="ARBA" id="ARBA00005384"/>
    </source>
</evidence>
<dbReference type="SMART" id="SM00345">
    <property type="entry name" value="HTH_GNTR"/>
    <property type="match status" value="1"/>
</dbReference>
<dbReference type="Gene3D" id="1.10.10.10">
    <property type="entry name" value="Winged helix-like DNA-binding domain superfamily/Winged helix DNA-binding domain"/>
    <property type="match status" value="1"/>
</dbReference>
<dbReference type="InterPro" id="IPR004839">
    <property type="entry name" value="Aminotransferase_I/II_large"/>
</dbReference>
<sequence>MNRYRQLAELFKAQIQQDTWRAGEKLPSIRVTSRNHSVSAGTVLQAYQLLEAQGWVIAKPQSGYYVTADLERLTNTNGIKSNNTPCTKLNDELYSFLKHQATSDVVHLGSAFPDPCLFPLESLNRNLASSGRKMGPDKLLDNLPPGAESLRRLVAQRYIHHGISLTHDDVVITSGALEALNLSLQAVTRPGDTVVVESPTFYGALQAVERLGLKAIEISVDDESGHSLEQIEAAFANEDVRACWLMTNFHNPTGASLSDEHKRYIVELANRYDVYLIEDDVYSELYFSDKRPNSLKTFDEQERVLHCGSFSKSLCPGYRLGWVVNKRFNETIQKLQLISTLSGSAPIQQGVAHYLQNDSYDNHLRKLRKTLQQRQADFVDLLVKHLPKEVTYLRPDGGYFLWLKLPDGISSKAVYQALLSEQVTVAYGKLFSISDQYENYLRLNTSLPLETSLERAIKRLGDLLRELLRIETH</sequence>
<dbReference type="InterPro" id="IPR000524">
    <property type="entry name" value="Tscrpt_reg_HTH_GntR"/>
</dbReference>
<evidence type="ECO:0000256" key="7">
    <source>
        <dbReference type="ARBA" id="ARBA00023163"/>
    </source>
</evidence>
<evidence type="ECO:0000256" key="2">
    <source>
        <dbReference type="ARBA" id="ARBA00022576"/>
    </source>
</evidence>
<dbReference type="CDD" id="cd07377">
    <property type="entry name" value="WHTH_GntR"/>
    <property type="match status" value="1"/>
</dbReference>
<keyword evidence="4" id="KW-0663">Pyridoxal phosphate</keyword>
<dbReference type="Pfam" id="PF00392">
    <property type="entry name" value="GntR"/>
    <property type="match status" value="1"/>
</dbReference>